<evidence type="ECO:0000259" key="1">
    <source>
        <dbReference type="Pfam" id="PF00485"/>
    </source>
</evidence>
<dbReference type="Pfam" id="PF00485">
    <property type="entry name" value="PRK"/>
    <property type="match status" value="1"/>
</dbReference>
<name>A0ABR9ZX57_9FIRM</name>
<organism evidence="2 3">
    <name type="scientific">Fusibacter ferrireducens</name>
    <dbReference type="NCBI Taxonomy" id="2785058"/>
    <lineage>
        <taxon>Bacteria</taxon>
        <taxon>Bacillati</taxon>
        <taxon>Bacillota</taxon>
        <taxon>Clostridia</taxon>
        <taxon>Eubacteriales</taxon>
        <taxon>Eubacteriales Family XII. Incertae Sedis</taxon>
        <taxon>Fusibacter</taxon>
    </lineage>
</organism>
<accession>A0ABR9ZX57</accession>
<dbReference type="EMBL" id="JADKNH010000011">
    <property type="protein sequence ID" value="MBF4694941.1"/>
    <property type="molecule type" value="Genomic_DNA"/>
</dbReference>
<gene>
    <name evidence="2" type="ORF">ISU02_17725</name>
</gene>
<reference evidence="2 3" key="1">
    <citation type="submission" date="2020-11" db="EMBL/GenBank/DDBJ databases">
        <title>Fusibacter basophilias sp. nov.</title>
        <authorList>
            <person name="Qiu D."/>
        </authorList>
    </citation>
    <scope>NUCLEOTIDE SEQUENCE [LARGE SCALE GENOMIC DNA]</scope>
    <source>
        <strain evidence="2 3">Q10-2</strain>
    </source>
</reference>
<sequence length="199" mass="22967">MEISETNLIINHIENCLVNRDMTIVLIAGNSRAGKSTLSNEILDYFNEKNIYTQRIELDNWIISVDQRTEKMNVFDRFNASKIEEDFKVLTRGSTLQLDAYEAKSRGRTRIQKSISLIKKGVVIVEGVIALGLSSLVSYADIRIYVDIDESIRKERFIEFYTNKGLAINEIENTYLNRLEDEFKLIDSTKANANIIYKR</sequence>
<dbReference type="Proteomes" id="UP000614200">
    <property type="component" value="Unassembled WGS sequence"/>
</dbReference>
<dbReference type="InterPro" id="IPR027417">
    <property type="entry name" value="P-loop_NTPase"/>
</dbReference>
<dbReference type="RefSeq" id="WP_194703175.1">
    <property type="nucleotide sequence ID" value="NZ_JADKNH010000011.1"/>
</dbReference>
<comment type="caution">
    <text evidence="2">The sequence shown here is derived from an EMBL/GenBank/DDBJ whole genome shotgun (WGS) entry which is preliminary data.</text>
</comment>
<dbReference type="InterPro" id="IPR006083">
    <property type="entry name" value="PRK/URK"/>
</dbReference>
<protein>
    <recommendedName>
        <fullName evidence="1">Phosphoribulokinase/uridine kinase domain-containing protein</fullName>
    </recommendedName>
</protein>
<evidence type="ECO:0000313" key="3">
    <source>
        <dbReference type="Proteomes" id="UP000614200"/>
    </source>
</evidence>
<evidence type="ECO:0000313" key="2">
    <source>
        <dbReference type="EMBL" id="MBF4694941.1"/>
    </source>
</evidence>
<dbReference type="Gene3D" id="3.40.50.300">
    <property type="entry name" value="P-loop containing nucleotide triphosphate hydrolases"/>
    <property type="match status" value="1"/>
</dbReference>
<keyword evidence="3" id="KW-1185">Reference proteome</keyword>
<proteinExistence type="predicted"/>
<dbReference type="PANTHER" id="PTHR10285">
    <property type="entry name" value="URIDINE KINASE"/>
    <property type="match status" value="1"/>
</dbReference>
<dbReference type="SUPFAM" id="SSF52540">
    <property type="entry name" value="P-loop containing nucleoside triphosphate hydrolases"/>
    <property type="match status" value="1"/>
</dbReference>
<feature type="domain" description="Phosphoribulokinase/uridine kinase" evidence="1">
    <location>
        <begin position="25"/>
        <end position="199"/>
    </location>
</feature>